<proteinExistence type="inferred from homology"/>
<dbReference type="RefSeq" id="WP_088221380.1">
    <property type="nucleotide sequence ID" value="NZ_AP024590.1"/>
</dbReference>
<reference evidence="4" key="1">
    <citation type="submission" date="2021-04" db="EMBL/GenBank/DDBJ databases">
        <title>Difference and commonality of drug resistance evolution in various bacteria. and drug sensitivity profiles.</title>
        <authorList>
            <person name="Maeda T."/>
            <person name="Shibai A."/>
            <person name="Kawada K."/>
            <person name="Kotani H."/>
            <person name="Tarusawa Y."/>
            <person name="Tanabe K."/>
            <person name="Furusawa C."/>
        </authorList>
    </citation>
    <scope>NUCLEOTIDE SEQUENCE</scope>
    <source>
        <strain evidence="4">JCM 8580</strain>
    </source>
</reference>
<dbReference type="EMBL" id="AP024590">
    <property type="protein sequence ID" value="BCU54289.1"/>
    <property type="molecule type" value="Genomic_DNA"/>
</dbReference>
<dbReference type="Pfam" id="PF01740">
    <property type="entry name" value="STAS"/>
    <property type="match status" value="1"/>
</dbReference>
<evidence type="ECO:0000256" key="2">
    <source>
        <dbReference type="RuleBase" id="RU003749"/>
    </source>
</evidence>
<accession>A0AA86IME6</accession>
<dbReference type="AlphaFoldDB" id="A0AA86IME6"/>
<dbReference type="InterPro" id="IPR002645">
    <property type="entry name" value="STAS_dom"/>
</dbReference>
<comment type="similarity">
    <text evidence="1 2">Belongs to the anti-sigma-factor antagonist family.</text>
</comment>
<feature type="domain" description="STAS" evidence="3">
    <location>
        <begin position="21"/>
        <end position="110"/>
    </location>
</feature>
<name>A0AA86IME6_9ENTR</name>
<dbReference type="CDD" id="cd07043">
    <property type="entry name" value="STAS_anti-anti-sigma_factors"/>
    <property type="match status" value="1"/>
</dbReference>
<evidence type="ECO:0000259" key="3">
    <source>
        <dbReference type="PROSITE" id="PS50801"/>
    </source>
</evidence>
<dbReference type="SUPFAM" id="SSF52091">
    <property type="entry name" value="SpoIIaa-like"/>
    <property type="match status" value="1"/>
</dbReference>
<protein>
    <recommendedName>
        <fullName evidence="2">Anti-sigma factor antagonist</fullName>
    </recommendedName>
</protein>
<dbReference type="NCBIfam" id="TIGR00377">
    <property type="entry name" value="ant_ant_sig"/>
    <property type="match status" value="1"/>
</dbReference>
<dbReference type="InterPro" id="IPR003658">
    <property type="entry name" value="Anti-sigma_ant"/>
</dbReference>
<evidence type="ECO:0000313" key="5">
    <source>
        <dbReference type="Proteomes" id="UP000682928"/>
    </source>
</evidence>
<dbReference type="PANTHER" id="PTHR33495">
    <property type="entry name" value="ANTI-SIGMA FACTOR ANTAGONIST TM_1081-RELATED-RELATED"/>
    <property type="match status" value="1"/>
</dbReference>
<dbReference type="InterPro" id="IPR036513">
    <property type="entry name" value="STAS_dom_sf"/>
</dbReference>
<dbReference type="PROSITE" id="PS50801">
    <property type="entry name" value="STAS"/>
    <property type="match status" value="1"/>
</dbReference>
<organism evidence="4 5">
    <name type="scientific">Enterobacter kobei</name>
    <dbReference type="NCBI Taxonomy" id="208224"/>
    <lineage>
        <taxon>Bacteria</taxon>
        <taxon>Pseudomonadati</taxon>
        <taxon>Pseudomonadota</taxon>
        <taxon>Gammaproteobacteria</taxon>
        <taxon>Enterobacterales</taxon>
        <taxon>Enterobacteriaceae</taxon>
        <taxon>Enterobacter</taxon>
        <taxon>Enterobacter cloacae complex</taxon>
    </lineage>
</organism>
<dbReference type="GO" id="GO:0043856">
    <property type="term" value="F:anti-sigma factor antagonist activity"/>
    <property type="evidence" value="ECO:0007669"/>
    <property type="project" value="InterPro"/>
</dbReference>
<gene>
    <name evidence="4" type="ORF">ENKO_08830</name>
</gene>
<dbReference type="Gene3D" id="3.30.750.24">
    <property type="entry name" value="STAS domain"/>
    <property type="match status" value="1"/>
</dbReference>
<evidence type="ECO:0000313" key="4">
    <source>
        <dbReference type="EMBL" id="BCU54289.1"/>
    </source>
</evidence>
<sequence length="114" mass="12693">MHIDTERHLNMNIVTPSVRRLDASVAAAFKEAIMREIGEDQKALIMDFSKIDFIDSSGLGTLVSLMKMMNGRGEMALCSMNAGIRNMFTLTRMDRIFRICADRAAAVEQLNHGG</sequence>
<dbReference type="PANTHER" id="PTHR33495:SF2">
    <property type="entry name" value="ANTI-SIGMA FACTOR ANTAGONIST TM_1081-RELATED"/>
    <property type="match status" value="1"/>
</dbReference>
<dbReference type="Proteomes" id="UP000682928">
    <property type="component" value="Chromosome"/>
</dbReference>
<evidence type="ECO:0000256" key="1">
    <source>
        <dbReference type="ARBA" id="ARBA00009013"/>
    </source>
</evidence>